<sequence>MSPRTRLMTLLVVGAALVVAAVIALTAVVNRPAEAIRPDPVAATVPVALQAEGLPEDLTIGVVLTFGQSGEPGSEYNRAAQGAVVAAQRFAQGGAALTLPTANDRGTEDGARAAVQALAEQGVSGVVIATSGTQARAAAQAASKLGLPAILPYAQPAEAAPSLWTTMPSRSSVDVALRTAVNGRTSVLLVTDGGPTPASVPIAQTLDLQDFDDVTGLGQEAAILTGDQQRAPDAPAGNGSTGATGSADAVVVSAATPQRLARLVQALQSRNVSVPLILPDGATAPDFASALSDLDGTASGQLVGIAPSAGDSAALQQDAQGRGMSAFLSAVRLAAGDADVKNLTGDAPFSADAWAADAASHDAVVALVRAVALAGSGDPSEVGEALRSVSLGPGEGLAGPPLDFSRPEALTAKAMPVYASPQDLGLRPADEDAPRLVWVPAPAPTPGP</sequence>
<evidence type="ECO:0000313" key="1">
    <source>
        <dbReference type="EMBL" id="AUZ88363.1"/>
    </source>
</evidence>
<protein>
    <recommendedName>
        <fullName evidence="3">Leucine-binding protein domain-containing protein</fullName>
    </recommendedName>
</protein>
<evidence type="ECO:0000313" key="2">
    <source>
        <dbReference type="Proteomes" id="UP000239187"/>
    </source>
</evidence>
<evidence type="ECO:0008006" key="3">
    <source>
        <dbReference type="Google" id="ProtNLM"/>
    </source>
</evidence>
<dbReference type="Proteomes" id="UP000239187">
    <property type="component" value="Chromosome"/>
</dbReference>
<dbReference type="SUPFAM" id="SSF53822">
    <property type="entry name" value="Periplasmic binding protein-like I"/>
    <property type="match status" value="1"/>
</dbReference>
<gene>
    <name evidence="1" type="ORF">CVO76_12480</name>
</gene>
<reference evidence="1 2" key="1">
    <citation type="submission" date="2017-11" db="EMBL/GenBank/DDBJ databases">
        <title>Draft genome of Arthrobacter agilis strain UMCV2, a plant growth-promoting rhizobacterium and biocontrol capacity of phytopathogenic fungi.</title>
        <authorList>
            <person name="Martinez-Camara R."/>
            <person name="Santoyo G."/>
            <person name="Moreno-Hagelsieb G."/>
            <person name="Valencia-Cantero E."/>
        </authorList>
    </citation>
    <scope>NUCLEOTIDE SEQUENCE [LARGE SCALE GENOMIC DNA]</scope>
    <source>
        <strain evidence="1 2">UMCV2</strain>
    </source>
</reference>
<dbReference type="RefSeq" id="WP_208739488.1">
    <property type="nucleotide sequence ID" value="NZ_CP024915.1"/>
</dbReference>
<dbReference type="AlphaFoldDB" id="A0A2L0UGI7"/>
<organism evidence="1 2">
    <name type="scientific">Arthrobacter agilis</name>
    <dbReference type="NCBI Taxonomy" id="37921"/>
    <lineage>
        <taxon>Bacteria</taxon>
        <taxon>Bacillati</taxon>
        <taxon>Actinomycetota</taxon>
        <taxon>Actinomycetes</taxon>
        <taxon>Micrococcales</taxon>
        <taxon>Micrococcaceae</taxon>
        <taxon>Arthrobacter</taxon>
    </lineage>
</organism>
<dbReference type="EMBL" id="CP024915">
    <property type="protein sequence ID" value="AUZ88363.1"/>
    <property type="molecule type" value="Genomic_DNA"/>
</dbReference>
<dbReference type="Gene3D" id="3.40.50.2300">
    <property type="match status" value="3"/>
</dbReference>
<name>A0A2L0UGI7_9MICC</name>
<accession>A0A2L0UGI7</accession>
<dbReference type="InterPro" id="IPR028082">
    <property type="entry name" value="Peripla_BP_I"/>
</dbReference>
<proteinExistence type="predicted"/>